<feature type="region of interest" description="Disordered" evidence="1">
    <location>
        <begin position="597"/>
        <end position="619"/>
    </location>
</feature>
<sequence>MMNSSGLFGKKDSAVKVLLVGNSPNILFYTSRFQQGKNVELYHVSDSKSNAFDIQTSAYGSKHLSLDNHFTSLANLTEALGAAEQLQDLKLDFILLSAASLKDLAALPQQLQPLLGKHTAIFVESSGYLQLETFLRSAKELSACAIFSIATDYDIRQTATNQYKQFCVANDSPRSIYLGAQMPAKSAGQQKGKKKSSNGKYPSDAAKALTAMTSLMDKLCQDDTVSNCHKSPAEFQAALWGLAMPRVCLDPLLLLFQQPQPQAMLDEVLAKPLISGIITEMVTVSKSAGVKLDGSFDNENKLIENWKAAYSSARDSPALLYNYTERIADLNLDLLLLQPILLADDFSIKTPYLEFLYTVMTQMDKLKNGNSPWFVRADALTEAKQQCDALTRAKEQSETATQTANEKLDQAQRDVAARDSEINHIKGEYEAILQNKNREIMQLQQRLMAANKMRAMQNNSGPAGAMSPEASANHDSDDFHSTHENSRSTPDVAGASAADSSILANSSSFDLGNSTTETKQQELERRERELRERQDAFERKLAMQQQRSPQFQSPMQYPQQLQASPALYHSNNNNGSFPLQPPMHNLPHIRTMTPPERSTPVFSPHGTSKSASNTPTMSVNKFVDPVSAGNMDLSMNSNSYESPDFRHPIIPTNRKNKKNRNTTIGNASSTSLGGIVNSMPNNNVVTDRSFSTGSGMMNTSGNSMLNTSGTSLNMMRAKHNTTIDMPRPTRMNNLAGSPDLSTPTKPNMHAPFNPNTSTDSAGNDDQAPMKKPVMQFGLGIHSQTSLVTPLDKTTIPTNIEPTHFNAENSQSKDELAKVAEQPAADDEDAKSKEKGKKKKLKFGLFGKKKKN</sequence>
<evidence type="ECO:0000256" key="1">
    <source>
        <dbReference type="SAM" id="MobiDB-lite"/>
    </source>
</evidence>
<feature type="compositionally biased region" description="Polar residues" evidence="1">
    <location>
        <begin position="730"/>
        <end position="745"/>
    </location>
</feature>
<feature type="compositionally biased region" description="Polar residues" evidence="1">
    <location>
        <begin position="753"/>
        <end position="763"/>
    </location>
</feature>
<protein>
    <recommendedName>
        <fullName evidence="2">Ketopantoate reductase C-terminal domain-containing protein</fullName>
    </recommendedName>
</protein>
<feature type="domain" description="Ketopantoate reductase C-terminal" evidence="2">
    <location>
        <begin position="235"/>
        <end position="362"/>
    </location>
</feature>
<feature type="compositionally biased region" description="Polar residues" evidence="1">
    <location>
        <begin position="794"/>
        <end position="809"/>
    </location>
</feature>
<evidence type="ECO:0000313" key="3">
    <source>
        <dbReference type="EMBL" id="GMM56446.1"/>
    </source>
</evidence>
<dbReference type="PANTHER" id="PTHR21708:SF25">
    <property type="entry name" value="PROTEIN PAM1-RELATED"/>
    <property type="match status" value="1"/>
</dbReference>
<dbReference type="InterPro" id="IPR051402">
    <property type="entry name" value="KPR-Related"/>
</dbReference>
<dbReference type="InterPro" id="IPR013752">
    <property type="entry name" value="KPA_reductase"/>
</dbReference>
<feature type="compositionally biased region" description="Polar residues" evidence="1">
    <location>
        <begin position="498"/>
        <end position="518"/>
    </location>
</feature>
<proteinExistence type="predicted"/>
<reference evidence="3 4" key="1">
    <citation type="journal article" date="2023" name="Elife">
        <title>Identification of key yeast species and microbe-microbe interactions impacting larval growth of Drosophila in the wild.</title>
        <authorList>
            <person name="Mure A."/>
            <person name="Sugiura Y."/>
            <person name="Maeda R."/>
            <person name="Honda K."/>
            <person name="Sakurai N."/>
            <person name="Takahashi Y."/>
            <person name="Watada M."/>
            <person name="Katoh T."/>
            <person name="Gotoh A."/>
            <person name="Gotoh Y."/>
            <person name="Taniguchi I."/>
            <person name="Nakamura K."/>
            <person name="Hayashi T."/>
            <person name="Katayama T."/>
            <person name="Uemura T."/>
            <person name="Hattori Y."/>
        </authorList>
    </citation>
    <scope>NUCLEOTIDE SEQUENCE [LARGE SCALE GENOMIC DNA]</scope>
    <source>
        <strain evidence="3 4">KH-74</strain>
    </source>
</reference>
<comment type="caution">
    <text evidence="3">The sequence shown here is derived from an EMBL/GenBank/DDBJ whole genome shotgun (WGS) entry which is preliminary data.</text>
</comment>
<feature type="compositionally biased region" description="Basic residues" evidence="1">
    <location>
        <begin position="833"/>
        <end position="851"/>
    </location>
</feature>
<accession>A0AAV5RYH8</accession>
<dbReference type="GO" id="GO:0005737">
    <property type="term" value="C:cytoplasm"/>
    <property type="evidence" value="ECO:0007669"/>
    <property type="project" value="TreeGrafter"/>
</dbReference>
<keyword evidence="4" id="KW-1185">Reference proteome</keyword>
<dbReference type="EMBL" id="BTGD01000008">
    <property type="protein sequence ID" value="GMM56446.1"/>
    <property type="molecule type" value="Genomic_DNA"/>
</dbReference>
<feature type="region of interest" description="Disordered" evidence="1">
    <location>
        <begin position="457"/>
        <end position="530"/>
    </location>
</feature>
<feature type="region of interest" description="Disordered" evidence="1">
    <location>
        <begin position="183"/>
        <end position="202"/>
    </location>
</feature>
<dbReference type="AlphaFoldDB" id="A0AAV5RYH8"/>
<name>A0AAV5RYH8_MAUHU</name>
<dbReference type="InterPro" id="IPR013328">
    <property type="entry name" value="6PGD_dom2"/>
</dbReference>
<organism evidence="3 4">
    <name type="scientific">Maudiozyma humilis</name>
    <name type="common">Sour dough yeast</name>
    <name type="synonym">Kazachstania humilis</name>
    <dbReference type="NCBI Taxonomy" id="51915"/>
    <lineage>
        <taxon>Eukaryota</taxon>
        <taxon>Fungi</taxon>
        <taxon>Dikarya</taxon>
        <taxon>Ascomycota</taxon>
        <taxon>Saccharomycotina</taxon>
        <taxon>Saccharomycetes</taxon>
        <taxon>Saccharomycetales</taxon>
        <taxon>Saccharomycetaceae</taxon>
        <taxon>Maudiozyma</taxon>
    </lineage>
</organism>
<dbReference type="PANTHER" id="PTHR21708">
    <property type="entry name" value="PROBABLE 2-DEHYDROPANTOATE 2-REDUCTASE"/>
    <property type="match status" value="1"/>
</dbReference>
<dbReference type="Gene3D" id="1.10.1040.10">
    <property type="entry name" value="N-(1-d-carboxylethyl)-l-norvaline Dehydrogenase, domain 2"/>
    <property type="match status" value="1"/>
</dbReference>
<feature type="region of interest" description="Disordered" evidence="1">
    <location>
        <begin position="793"/>
        <end position="851"/>
    </location>
</feature>
<feature type="region of interest" description="Disordered" evidence="1">
    <location>
        <begin position="639"/>
        <end position="680"/>
    </location>
</feature>
<feature type="compositionally biased region" description="Basic and acidic residues" evidence="1">
    <location>
        <begin position="472"/>
        <end position="486"/>
    </location>
</feature>
<evidence type="ECO:0000259" key="2">
    <source>
        <dbReference type="Pfam" id="PF08546"/>
    </source>
</evidence>
<feature type="region of interest" description="Disordered" evidence="1">
    <location>
        <begin position="393"/>
        <end position="413"/>
    </location>
</feature>
<feature type="compositionally biased region" description="Polar residues" evidence="1">
    <location>
        <begin position="605"/>
        <end position="619"/>
    </location>
</feature>
<feature type="compositionally biased region" description="Polar residues" evidence="1">
    <location>
        <begin position="665"/>
        <end position="680"/>
    </location>
</feature>
<evidence type="ECO:0000313" key="4">
    <source>
        <dbReference type="Proteomes" id="UP001377567"/>
    </source>
</evidence>
<feature type="compositionally biased region" description="Basic and acidic residues" evidence="1">
    <location>
        <begin position="519"/>
        <end position="530"/>
    </location>
</feature>
<gene>
    <name evidence="3" type="ORF">DAKH74_030620</name>
</gene>
<dbReference type="Pfam" id="PF08546">
    <property type="entry name" value="ApbA_C"/>
    <property type="match status" value="1"/>
</dbReference>
<feature type="region of interest" description="Disordered" evidence="1">
    <location>
        <begin position="723"/>
        <end position="770"/>
    </location>
</feature>
<dbReference type="Proteomes" id="UP001377567">
    <property type="component" value="Unassembled WGS sequence"/>
</dbReference>